<gene>
    <name evidence="1" type="ORF">ODY93_23080</name>
</gene>
<protein>
    <submittedName>
        <fullName evidence="1">Uncharacterized protein</fullName>
    </submittedName>
</protein>
<comment type="caution">
    <text evidence="1">The sequence shown here is derived from an EMBL/GenBank/DDBJ whole genome shotgun (WGS) entry which is preliminary data.</text>
</comment>
<evidence type="ECO:0000313" key="2">
    <source>
        <dbReference type="Proteomes" id="UP001159075"/>
    </source>
</evidence>
<accession>A0ABT6UIY6</accession>
<reference evidence="1 2" key="1">
    <citation type="submission" date="2022-09" db="EMBL/GenBank/DDBJ databases">
        <title>The outer-membrane cytochrome OmcA is essential for infection of Shewanella oneidensis by a zebrafish-associated bacteriophage.</title>
        <authorList>
            <person name="Grenfell A.W."/>
            <person name="Intile P."/>
            <person name="Mcfarlane J."/>
            <person name="Leung D."/>
            <person name="Abdalla K."/>
            <person name="Wold M."/>
            <person name="Kees E."/>
            <person name="Gralnick J."/>
        </authorList>
    </citation>
    <scope>NUCLEOTIDE SEQUENCE [LARGE SCALE GENOMIC DNA]</scope>
    <source>
        <strain evidence="1 2">NF-5</strain>
    </source>
</reference>
<organism evidence="1 2">
    <name type="scientific">Shewanella xiamenensis</name>
    <dbReference type="NCBI Taxonomy" id="332186"/>
    <lineage>
        <taxon>Bacteria</taxon>
        <taxon>Pseudomonadati</taxon>
        <taxon>Pseudomonadota</taxon>
        <taxon>Gammaproteobacteria</taxon>
        <taxon>Alteromonadales</taxon>
        <taxon>Shewanellaceae</taxon>
        <taxon>Shewanella</taxon>
    </lineage>
</organism>
<keyword evidence="2" id="KW-1185">Reference proteome</keyword>
<dbReference type="EMBL" id="JAOTLW010000146">
    <property type="protein sequence ID" value="MDI5834435.1"/>
    <property type="molecule type" value="Genomic_DNA"/>
</dbReference>
<dbReference type="RefSeq" id="WP_282680134.1">
    <property type="nucleotide sequence ID" value="NZ_JAOTLW010000146.1"/>
</dbReference>
<feature type="non-terminal residue" evidence="1">
    <location>
        <position position="1"/>
    </location>
</feature>
<proteinExistence type="predicted"/>
<dbReference type="Proteomes" id="UP001159075">
    <property type="component" value="Unassembled WGS sequence"/>
</dbReference>
<evidence type="ECO:0000313" key="1">
    <source>
        <dbReference type="EMBL" id="MDI5834435.1"/>
    </source>
</evidence>
<name>A0ABT6UIY6_9GAMM</name>
<sequence>KAAKDVYIFSHTHNTTRLEKILTYLNRWYAEGRLFQHASKAASTKPSGYLSEPAPNTVVSKPTLSCIYLLTRPLVC</sequence>